<feature type="compositionally biased region" description="Basic and acidic residues" evidence="2">
    <location>
        <begin position="171"/>
        <end position="187"/>
    </location>
</feature>
<evidence type="ECO:0000259" key="3">
    <source>
        <dbReference type="Pfam" id="PF13679"/>
    </source>
</evidence>
<dbReference type="Gene3D" id="3.40.50.150">
    <property type="entry name" value="Vaccinia Virus protein VP39"/>
    <property type="match status" value="1"/>
</dbReference>
<dbReference type="InterPro" id="IPR036282">
    <property type="entry name" value="Glutathione-S-Trfase_C_sf"/>
</dbReference>
<dbReference type="InterPro" id="IPR029063">
    <property type="entry name" value="SAM-dependent_MTases_sf"/>
</dbReference>
<dbReference type="PANTHER" id="PTHR13369">
    <property type="match status" value="1"/>
</dbReference>
<dbReference type="OrthoDB" id="206598at2759"/>
<dbReference type="CDD" id="cd02440">
    <property type="entry name" value="AdoMet_MTases"/>
    <property type="match status" value="1"/>
</dbReference>
<dbReference type="InterPro" id="IPR025714">
    <property type="entry name" value="Methyltranfer_dom"/>
</dbReference>
<dbReference type="EnsemblMetazoa" id="G26568.1">
    <property type="protein sequence ID" value="G26568.1:cds"/>
    <property type="gene ID" value="G26568"/>
</dbReference>
<dbReference type="SUPFAM" id="SSF53335">
    <property type="entry name" value="S-adenosyl-L-methionine-dependent methyltransferases"/>
    <property type="match status" value="1"/>
</dbReference>
<dbReference type="Proteomes" id="UP000005408">
    <property type="component" value="Unassembled WGS sequence"/>
</dbReference>
<dbReference type="AlphaFoldDB" id="A0A8W8L3U8"/>
<evidence type="ECO:0000256" key="1">
    <source>
        <dbReference type="ARBA" id="ARBA00008797"/>
    </source>
</evidence>
<dbReference type="FunFam" id="3.40.50.150:FF:000725">
    <property type="entry name" value="Glutathione S-transferase, C-terminal domain-containing"/>
    <property type="match status" value="1"/>
</dbReference>
<comment type="similarity">
    <text evidence="1">Belongs to the GSTCD family.</text>
</comment>
<dbReference type="PANTHER" id="PTHR13369:SF0">
    <property type="entry name" value="GLUTATHIONE S-TRANSFERASE C-TERMINAL DOMAIN-CONTAINING PROTEIN"/>
    <property type="match status" value="1"/>
</dbReference>
<dbReference type="GO" id="GO:0005737">
    <property type="term" value="C:cytoplasm"/>
    <property type="evidence" value="ECO:0007669"/>
    <property type="project" value="TreeGrafter"/>
</dbReference>
<keyword evidence="5" id="KW-1185">Reference proteome</keyword>
<sequence length="708" mass="80546">MSLTRTLVYISGRRNNAGTQILLPLPSAAVLFLIHYCDCNLFELVFVDEETTASECVSVSFAALLATKHTFTDKHSCPHRCDLPVVCDDPVIRSGLCSSLRCLIKKCHANNPKKNLHDLLGFRGGSLKACAEVSGWTKLCEIELPSSITSLISTIRSKEIKTKEATIEDIATKEKQLQESGKSKTDQNEETEKEMQNEVALPEDLMKLEWHFNKPPSVHNDDKIKRALLCQIKQEVEAITDPKEFRFTRDIPRSHCLSRFRIRKPKQPNEVKLDVQNPEILQNADNSNNNEVRVSSGVVSAGENFLQRDASTRDGVCDLSMEDLTNFVSSLTIHEIDFVHLYSEGTDITVADLILFTYLYFLLQSINFDMVLIREHLPRISQWFSHMITLPEVRRAAVSTQFDLNRFSESRKDSAILFHVPEWIKPPDHDEMELSRRLRGKYRAIKPDITKALDKIKSGNIEVELGCHPRKDQVQLDWESFPARVDPGRDLPKKRHQRKCQQLENLATAVLAIHRPGDIIVDFCSGGGHLGIVIAYLLPDCKVYLVENNEDSLLRARSRIEDLNLQNVTIFQCNQDYFHEKFTLGVCLHACGVATDMVLKQCIENEAQFVICPCCYGGIQDTHFITYPRSQHFKNVGIEYKEFLTLGHVADQTEFNMALEEQGKYCMNLVDTDRSLYAREHGYRTSLCSLKPLSCTPKNNLIIGQRDS</sequence>
<dbReference type="Pfam" id="PF13679">
    <property type="entry name" value="Methyltransf_32"/>
    <property type="match status" value="1"/>
</dbReference>
<protein>
    <recommendedName>
        <fullName evidence="3">Methyltransferase domain-containing protein</fullName>
    </recommendedName>
</protein>
<proteinExistence type="inferred from homology"/>
<feature type="region of interest" description="Disordered" evidence="2">
    <location>
        <begin position="171"/>
        <end position="194"/>
    </location>
</feature>
<accession>A0A8W8L3U8</accession>
<organism evidence="4 5">
    <name type="scientific">Magallana gigas</name>
    <name type="common">Pacific oyster</name>
    <name type="synonym">Crassostrea gigas</name>
    <dbReference type="NCBI Taxonomy" id="29159"/>
    <lineage>
        <taxon>Eukaryota</taxon>
        <taxon>Metazoa</taxon>
        <taxon>Spiralia</taxon>
        <taxon>Lophotrochozoa</taxon>
        <taxon>Mollusca</taxon>
        <taxon>Bivalvia</taxon>
        <taxon>Autobranchia</taxon>
        <taxon>Pteriomorphia</taxon>
        <taxon>Ostreida</taxon>
        <taxon>Ostreoidea</taxon>
        <taxon>Ostreidae</taxon>
        <taxon>Magallana</taxon>
    </lineage>
</organism>
<feature type="domain" description="Methyltransferase" evidence="3">
    <location>
        <begin position="498"/>
        <end position="620"/>
    </location>
</feature>
<reference evidence="4" key="1">
    <citation type="submission" date="2022-08" db="UniProtKB">
        <authorList>
            <consortium name="EnsemblMetazoa"/>
        </authorList>
    </citation>
    <scope>IDENTIFICATION</scope>
    <source>
        <strain evidence="4">05x7-T-G4-1.051#20</strain>
    </source>
</reference>
<dbReference type="SUPFAM" id="SSF47616">
    <property type="entry name" value="GST C-terminal domain-like"/>
    <property type="match status" value="1"/>
</dbReference>
<evidence type="ECO:0000256" key="2">
    <source>
        <dbReference type="SAM" id="MobiDB-lite"/>
    </source>
</evidence>
<dbReference type="OMA" id="FCQLPSI"/>
<name>A0A8W8L3U8_MAGGI</name>
<evidence type="ECO:0000313" key="5">
    <source>
        <dbReference type="Proteomes" id="UP000005408"/>
    </source>
</evidence>
<evidence type="ECO:0000313" key="4">
    <source>
        <dbReference type="EnsemblMetazoa" id="G26568.1:cds"/>
    </source>
</evidence>